<evidence type="ECO:0000256" key="18">
    <source>
        <dbReference type="PIRSR" id="PIRSR006135-1"/>
    </source>
</evidence>
<dbReference type="PANTHER" id="PTHR34848">
    <property type="match status" value="1"/>
</dbReference>
<evidence type="ECO:0000256" key="6">
    <source>
        <dbReference type="ARBA" id="ARBA00005159"/>
    </source>
</evidence>
<protein>
    <recommendedName>
        <fullName evidence="16">Adenosylcobinamide kinase</fullName>
        <ecNumber evidence="8">2.7.1.156</ecNumber>
        <ecNumber evidence="9">2.7.7.62</ecNumber>
    </recommendedName>
    <alternativeName>
        <fullName evidence="17">Adenosylcobinamide-phosphate guanylyltransferase</fullName>
    </alternativeName>
</protein>
<evidence type="ECO:0000256" key="5">
    <source>
        <dbReference type="ARBA" id="ARBA00004692"/>
    </source>
</evidence>
<comment type="caution">
    <text evidence="20">The sequence shown here is derived from an EMBL/GenBank/DDBJ whole genome shotgun (WGS) entry which is preliminary data.</text>
</comment>
<feature type="binding site" evidence="19">
    <location>
        <begin position="35"/>
        <end position="37"/>
    </location>
    <ligand>
        <name>GTP</name>
        <dbReference type="ChEBI" id="CHEBI:37565"/>
    </ligand>
</feature>
<keyword evidence="13" id="KW-0418">Kinase</keyword>
<evidence type="ECO:0000313" key="21">
    <source>
        <dbReference type="Proteomes" id="UP000077271"/>
    </source>
</evidence>
<keyword evidence="14" id="KW-0067">ATP-binding</keyword>
<dbReference type="EC" id="2.7.7.62" evidence="9"/>
<dbReference type="EC" id="2.7.1.156" evidence="8"/>
<evidence type="ECO:0000256" key="8">
    <source>
        <dbReference type="ARBA" id="ARBA00012016"/>
    </source>
</evidence>
<comment type="catalytic activity">
    <reaction evidence="2">
        <text>adenosylcob(III)inamide phosphate + GTP + H(+) = adenosylcob(III)inamide-GDP + diphosphate</text>
        <dbReference type="Rhea" id="RHEA:22712"/>
        <dbReference type="ChEBI" id="CHEBI:15378"/>
        <dbReference type="ChEBI" id="CHEBI:33019"/>
        <dbReference type="ChEBI" id="CHEBI:37565"/>
        <dbReference type="ChEBI" id="CHEBI:58502"/>
        <dbReference type="ChEBI" id="CHEBI:60487"/>
        <dbReference type="EC" id="2.7.7.62"/>
    </reaction>
</comment>
<dbReference type="SUPFAM" id="SSF52540">
    <property type="entry name" value="P-loop containing nucleoside triphosphate hydrolases"/>
    <property type="match status" value="1"/>
</dbReference>
<dbReference type="UniPathway" id="UPA00148">
    <property type="reaction ID" value="UER00236"/>
</dbReference>
<keyword evidence="11" id="KW-0808">Transferase</keyword>
<feature type="binding site" evidence="19">
    <location>
        <begin position="52"/>
        <end position="55"/>
    </location>
    <ligand>
        <name>GTP</name>
        <dbReference type="ChEBI" id="CHEBI:37565"/>
    </ligand>
</feature>
<dbReference type="Pfam" id="PF02283">
    <property type="entry name" value="CobU"/>
    <property type="match status" value="1"/>
</dbReference>
<comment type="catalytic activity">
    <reaction evidence="3">
        <text>adenosylcob(III)inamide + GTP = adenosylcob(III)inamide phosphate + GDP + H(+)</text>
        <dbReference type="Rhea" id="RHEA:15765"/>
        <dbReference type="ChEBI" id="CHEBI:2480"/>
        <dbReference type="ChEBI" id="CHEBI:15378"/>
        <dbReference type="ChEBI" id="CHEBI:37565"/>
        <dbReference type="ChEBI" id="CHEBI:58189"/>
        <dbReference type="ChEBI" id="CHEBI:58502"/>
        <dbReference type="EC" id="2.7.1.156"/>
    </reaction>
</comment>
<dbReference type="InterPro" id="IPR027417">
    <property type="entry name" value="P-loop_NTPase"/>
</dbReference>
<organism evidence="20 21">
    <name type="scientific">Domibacillus aminovorans</name>
    <dbReference type="NCBI Taxonomy" id="29332"/>
    <lineage>
        <taxon>Bacteria</taxon>
        <taxon>Bacillati</taxon>
        <taxon>Bacillota</taxon>
        <taxon>Bacilli</taxon>
        <taxon>Bacillales</taxon>
        <taxon>Bacillaceae</taxon>
        <taxon>Domibacillus</taxon>
    </lineage>
</organism>
<dbReference type="GO" id="GO:0008820">
    <property type="term" value="F:cobinamide phosphate guanylyltransferase activity"/>
    <property type="evidence" value="ECO:0007669"/>
    <property type="project" value="UniProtKB-EC"/>
</dbReference>
<comment type="similarity">
    <text evidence="7">Belongs to the CobU/CobP family.</text>
</comment>
<evidence type="ECO:0000256" key="13">
    <source>
        <dbReference type="ARBA" id="ARBA00022777"/>
    </source>
</evidence>
<dbReference type="PIRSF" id="PIRSF006135">
    <property type="entry name" value="CobU"/>
    <property type="match status" value="1"/>
</dbReference>
<comment type="pathway">
    <text evidence="5">Cofactor biosynthesis; adenosylcobalamin biosynthesis; adenosylcobalamin from cob(II)yrinate a,c-diamide: step 6/7.</text>
</comment>
<evidence type="ECO:0000256" key="9">
    <source>
        <dbReference type="ARBA" id="ARBA00012523"/>
    </source>
</evidence>
<evidence type="ECO:0000313" key="20">
    <source>
        <dbReference type="EMBL" id="OAH53183.1"/>
    </source>
</evidence>
<evidence type="ECO:0000256" key="2">
    <source>
        <dbReference type="ARBA" id="ARBA00000711"/>
    </source>
</evidence>
<evidence type="ECO:0000256" key="12">
    <source>
        <dbReference type="ARBA" id="ARBA00022741"/>
    </source>
</evidence>
<dbReference type="AlphaFoldDB" id="A0A177KIG4"/>
<dbReference type="OrthoDB" id="9799422at2"/>
<dbReference type="PANTHER" id="PTHR34848:SF1">
    <property type="entry name" value="BIFUNCTIONAL ADENOSYLCOBALAMIN BIOSYNTHESIS PROTEIN COBU"/>
    <property type="match status" value="1"/>
</dbReference>
<dbReference type="GO" id="GO:0005525">
    <property type="term" value="F:GTP binding"/>
    <property type="evidence" value="ECO:0007669"/>
    <property type="project" value="UniProtKB-KW"/>
</dbReference>
<feature type="binding site" evidence="19">
    <location>
        <begin position="7"/>
        <end position="14"/>
    </location>
    <ligand>
        <name>GTP</name>
        <dbReference type="ChEBI" id="CHEBI:37565"/>
    </ligand>
</feature>
<dbReference type="GO" id="GO:0043752">
    <property type="term" value="F:adenosylcobinamide kinase activity"/>
    <property type="evidence" value="ECO:0007669"/>
    <property type="project" value="UniProtKB-EC"/>
</dbReference>
<evidence type="ECO:0000256" key="15">
    <source>
        <dbReference type="ARBA" id="ARBA00023134"/>
    </source>
</evidence>
<accession>A0A177KIG4</accession>
<comment type="catalytic activity">
    <reaction evidence="1">
        <text>adenosylcob(III)inamide + ATP = adenosylcob(III)inamide phosphate + ADP + H(+)</text>
        <dbReference type="Rhea" id="RHEA:15769"/>
        <dbReference type="ChEBI" id="CHEBI:2480"/>
        <dbReference type="ChEBI" id="CHEBI:15378"/>
        <dbReference type="ChEBI" id="CHEBI:30616"/>
        <dbReference type="ChEBI" id="CHEBI:58502"/>
        <dbReference type="ChEBI" id="CHEBI:456216"/>
        <dbReference type="EC" id="2.7.1.156"/>
    </reaction>
</comment>
<dbReference type="GO" id="GO:0009236">
    <property type="term" value="P:cobalamin biosynthetic process"/>
    <property type="evidence" value="ECO:0007669"/>
    <property type="project" value="UniProtKB-UniPathway"/>
</dbReference>
<evidence type="ECO:0000256" key="11">
    <source>
        <dbReference type="ARBA" id="ARBA00022679"/>
    </source>
</evidence>
<evidence type="ECO:0000256" key="7">
    <source>
        <dbReference type="ARBA" id="ARBA00007490"/>
    </source>
</evidence>
<feature type="binding site" evidence="19">
    <location>
        <position position="66"/>
    </location>
    <ligand>
        <name>GTP</name>
        <dbReference type="ChEBI" id="CHEBI:37565"/>
    </ligand>
</feature>
<keyword evidence="10" id="KW-0169">Cobalamin biosynthesis</keyword>
<name>A0A177KIG4_9BACI</name>
<feature type="active site" description="GMP-histidine intermediate" evidence="18">
    <location>
        <position position="51"/>
    </location>
</feature>
<keyword evidence="12 19" id="KW-0547">Nucleotide-binding</keyword>
<evidence type="ECO:0000256" key="4">
    <source>
        <dbReference type="ARBA" id="ARBA00003889"/>
    </source>
</evidence>
<evidence type="ECO:0000256" key="3">
    <source>
        <dbReference type="ARBA" id="ARBA00001522"/>
    </source>
</evidence>
<sequence>MLIFISGGVRSGKSGISEQIAIRHIHPEGRLLYVACGSRTDAEMDERIFHHRERRANSGYTWSTIEQSADIGDIPIEPKDTVLIDCVTTLLAGEYFREDKAAFEAGVRITDGILNIHKRAKTVVVVSNELSYETPATDLTADYMKMLGMIHQKIVKESDLAVLVEHGIPVVKKGVVTCAVS</sequence>
<dbReference type="RefSeq" id="WP_063975542.1">
    <property type="nucleotide sequence ID" value="NZ_LQWZ01000036.1"/>
</dbReference>
<evidence type="ECO:0000256" key="19">
    <source>
        <dbReference type="PIRSR" id="PIRSR006135-2"/>
    </source>
</evidence>
<proteinExistence type="inferred from homology"/>
<feature type="binding site" evidence="19">
    <location>
        <position position="85"/>
    </location>
    <ligand>
        <name>GTP</name>
        <dbReference type="ChEBI" id="CHEBI:37565"/>
    </ligand>
</feature>
<evidence type="ECO:0000256" key="14">
    <source>
        <dbReference type="ARBA" id="ARBA00022840"/>
    </source>
</evidence>
<evidence type="ECO:0000256" key="10">
    <source>
        <dbReference type="ARBA" id="ARBA00022573"/>
    </source>
</evidence>
<dbReference type="InterPro" id="IPR003203">
    <property type="entry name" value="CobU/CobP"/>
</dbReference>
<evidence type="ECO:0000256" key="16">
    <source>
        <dbReference type="ARBA" id="ARBA00029570"/>
    </source>
</evidence>
<dbReference type="GO" id="GO:0005524">
    <property type="term" value="F:ATP binding"/>
    <property type="evidence" value="ECO:0007669"/>
    <property type="project" value="UniProtKB-KW"/>
</dbReference>
<dbReference type="Gene3D" id="3.40.50.300">
    <property type="entry name" value="P-loop containing nucleotide triphosphate hydrolases"/>
    <property type="match status" value="1"/>
</dbReference>
<dbReference type="Proteomes" id="UP000077271">
    <property type="component" value="Unassembled WGS sequence"/>
</dbReference>
<comment type="pathway">
    <text evidence="6">Cofactor biosynthesis; adenosylcobalamin biosynthesis; adenosylcobalamin from cob(II)yrinate a,c-diamide: step 5/7.</text>
</comment>
<keyword evidence="15 19" id="KW-0342">GTP-binding</keyword>
<evidence type="ECO:0000256" key="17">
    <source>
        <dbReference type="ARBA" id="ARBA00030571"/>
    </source>
</evidence>
<comment type="function">
    <text evidence="4">Catalyzes ATP-dependent phosphorylation of adenosylcobinamide and addition of GMP to adenosylcobinamide phosphate.</text>
</comment>
<dbReference type="EMBL" id="LQWZ01000036">
    <property type="protein sequence ID" value="OAH53183.1"/>
    <property type="molecule type" value="Genomic_DNA"/>
</dbReference>
<gene>
    <name evidence="20" type="ORF">AWH48_12565</name>
</gene>
<reference evidence="20 21" key="1">
    <citation type="submission" date="2016-01" db="EMBL/GenBank/DDBJ databases">
        <title>Investigation of taxonomic status of Bacillus aminovorans.</title>
        <authorList>
            <person name="Verma A."/>
            <person name="Pal Y."/>
            <person name="Krishnamurthi S."/>
        </authorList>
    </citation>
    <scope>NUCLEOTIDE SEQUENCE [LARGE SCALE GENOMIC DNA]</scope>
    <source>
        <strain evidence="20 21">DSM 4337</strain>
    </source>
</reference>
<evidence type="ECO:0000256" key="1">
    <source>
        <dbReference type="ARBA" id="ARBA00000312"/>
    </source>
</evidence>